<dbReference type="EMBL" id="NRJF01000053">
    <property type="protein sequence ID" value="RIY36822.1"/>
    <property type="molecule type" value="Genomic_DNA"/>
</dbReference>
<evidence type="ECO:0008006" key="3">
    <source>
        <dbReference type="Google" id="ProtNLM"/>
    </source>
</evidence>
<name>A0A3A1YF89_9GAMM</name>
<dbReference type="Pfam" id="PF22817">
    <property type="entry name" value="ApeP-like"/>
    <property type="match status" value="1"/>
</dbReference>
<comment type="caution">
    <text evidence="1">The sequence shown here is derived from an EMBL/GenBank/DDBJ whole genome shotgun (WGS) entry which is preliminary data.</text>
</comment>
<gene>
    <name evidence="1" type="ORF">CKF59_02085</name>
</gene>
<evidence type="ECO:0000313" key="2">
    <source>
        <dbReference type="Proteomes" id="UP000265964"/>
    </source>
</evidence>
<dbReference type="AlphaFoldDB" id="A0A3A1YF89"/>
<reference evidence="1 2" key="1">
    <citation type="submission" date="2017-08" db="EMBL/GenBank/DDBJ databases">
        <title>Reclassification of Bisgaard taxon 37 and 44.</title>
        <authorList>
            <person name="Christensen H."/>
        </authorList>
    </citation>
    <scope>NUCLEOTIDE SEQUENCE [LARGE SCALE GENOMIC DNA]</scope>
    <source>
        <strain evidence="1 2">EEAB3T1</strain>
    </source>
</reference>
<dbReference type="SUPFAM" id="SSF54637">
    <property type="entry name" value="Thioesterase/thiol ester dehydrase-isomerase"/>
    <property type="match status" value="1"/>
</dbReference>
<dbReference type="Proteomes" id="UP000265964">
    <property type="component" value="Unassembled WGS sequence"/>
</dbReference>
<accession>A0A3A1YF89</accession>
<dbReference type="RefSeq" id="WP_119534330.1">
    <property type="nucleotide sequence ID" value="NZ_NRJF01000053.1"/>
</dbReference>
<dbReference type="Gene3D" id="3.10.129.10">
    <property type="entry name" value="Hotdog Thioesterase"/>
    <property type="match status" value="1"/>
</dbReference>
<organism evidence="1 2">
    <name type="scientific">Psittacicella gerlachiana</name>
    <dbReference type="NCBI Taxonomy" id="2028574"/>
    <lineage>
        <taxon>Bacteria</taxon>
        <taxon>Pseudomonadati</taxon>
        <taxon>Pseudomonadota</taxon>
        <taxon>Gammaproteobacteria</taxon>
        <taxon>Pasteurellales</taxon>
        <taxon>Psittacicellaceae</taxon>
        <taxon>Psittacicella</taxon>
    </lineage>
</organism>
<keyword evidence="2" id="KW-1185">Reference proteome</keyword>
<evidence type="ECO:0000313" key="1">
    <source>
        <dbReference type="EMBL" id="RIY36822.1"/>
    </source>
</evidence>
<dbReference type="InterPro" id="IPR029069">
    <property type="entry name" value="HotDog_dom_sf"/>
</dbReference>
<sequence>MQIDLTCPITNIDPLLPHTEQMILVDKVLDFGDDFIETTTLITPDNILLEDGVLENYSALEIMAQSIGCWAGCQSLINQREVGIGFFIGSRKINFFCSQILPNTQVTTKVKLSIQDQSGFGVFDVALYDSHTQKLLINGVFNVFSPKNREDYAK</sequence>
<proteinExistence type="predicted"/>
<dbReference type="OrthoDB" id="9800188at2"/>
<dbReference type="PIRSF" id="PIRSF020565">
    <property type="entry name" value="3Ho_Ac_ACP_DH_prd"/>
    <property type="match status" value="1"/>
</dbReference>
<dbReference type="InterPro" id="IPR016776">
    <property type="entry name" value="ApeP-like_dehydratase"/>
</dbReference>
<protein>
    <recommendedName>
        <fullName evidence="3">Hotdog family 3-hydroxylacyl-ACP dehydratase</fullName>
    </recommendedName>
</protein>